<feature type="domain" description="PLL-like beta propeller" evidence="3">
    <location>
        <begin position="419"/>
        <end position="635"/>
    </location>
</feature>
<evidence type="ECO:0000256" key="1">
    <source>
        <dbReference type="SAM" id="MobiDB-lite"/>
    </source>
</evidence>
<evidence type="ECO:0000256" key="2">
    <source>
        <dbReference type="SAM" id="Phobius"/>
    </source>
</evidence>
<dbReference type="InterPro" id="IPR058502">
    <property type="entry name" value="PLL-like_beta-prop"/>
</dbReference>
<gene>
    <name evidence="4" type="ORF">PoMZ_12470</name>
</gene>
<feature type="transmembrane region" description="Helical" evidence="2">
    <location>
        <begin position="145"/>
        <end position="168"/>
    </location>
</feature>
<evidence type="ECO:0000313" key="5">
    <source>
        <dbReference type="Proteomes" id="UP000294847"/>
    </source>
</evidence>
<sequence>MSRMISERTEITAKIASRGPMAFVPPQPRTPGWSTLEVVEPGYSYLEVAPDQRSLQVGNGQAVDPKNSQLQVAEYENSPQVVGEGVVDKGYMRGNDLEVLPVTHPKSTAPSSLYDDAPPTESAAAVPTGVAAREKRPLMRRRRTWILLCTVVLAILGVVLGVVFGVVLRKQNNDGDSSNSNRGEVAPGNGNGSAEPPPDTSALKAVPKCAESFCPQSLNGLVESYTAVDQSPTIHLLVRDRVADIQYMASAPGGKSFPNKWRSYGNSGFYPDTLASTFLSINGRHSISFFGLVSGSPVASFDHVAYRTIDIANGSASDAIYLGNDGLVARSAPVVCAPPNSDMNGAPPTDMSIFKRGQFSRDKNGDPASIWWRFSHGTPGTFHDKYIHEVADIVPDSMPNVPPGLACRDGPTMRHDVVVYSNATDGFAAYHEWYDFRNFTWSKSHKVGGTFKQGTRPILVEVSKDRFDFFGIGADDAMHHFTFEQQGNPQYSKMESLGGSFASNAAGVAMGAARDRVDVVAIGKGDGRLKRRALVGTRWDAEWVDLGVTASSVPRLMRIADDELIITIVAADKTVWYSEVKIQGDGSWSELKWQAIGGIRVECHHVCGKTTVEGQRSLGKESFLYCIQRTQATQDAGSPLLVEGILATLNCDTFWAHSLSELSFCQATAVNRISERRKTNVPNLRLL</sequence>
<proteinExistence type="predicted"/>
<evidence type="ECO:0000313" key="4">
    <source>
        <dbReference type="EMBL" id="QBZ65509.1"/>
    </source>
</evidence>
<dbReference type="Pfam" id="PF26607">
    <property type="entry name" value="DUF8189"/>
    <property type="match status" value="1"/>
</dbReference>
<dbReference type="SUPFAM" id="SSF89372">
    <property type="entry name" value="Fucose-specific lectin"/>
    <property type="match status" value="1"/>
</dbReference>
<accession>A0A4P7NT26</accession>
<keyword evidence="2" id="KW-0812">Transmembrane</keyword>
<dbReference type="Proteomes" id="UP000294847">
    <property type="component" value="Chromosome 7"/>
</dbReference>
<name>A0A4P7NT26_PYROR</name>
<protein>
    <recommendedName>
        <fullName evidence="3">PLL-like beta propeller domain-containing protein</fullName>
    </recommendedName>
</protein>
<dbReference type="Gene3D" id="2.120.10.70">
    <property type="entry name" value="Fucose-specific lectin"/>
    <property type="match status" value="1"/>
</dbReference>
<dbReference type="AlphaFoldDB" id="A0A4P7NT26"/>
<organism evidence="4 5">
    <name type="scientific">Pyricularia oryzae</name>
    <name type="common">Rice blast fungus</name>
    <name type="synonym">Magnaporthe oryzae</name>
    <dbReference type="NCBI Taxonomy" id="318829"/>
    <lineage>
        <taxon>Eukaryota</taxon>
        <taxon>Fungi</taxon>
        <taxon>Dikarya</taxon>
        <taxon>Ascomycota</taxon>
        <taxon>Pezizomycotina</taxon>
        <taxon>Sordariomycetes</taxon>
        <taxon>Sordariomycetidae</taxon>
        <taxon>Magnaporthales</taxon>
        <taxon>Pyriculariaceae</taxon>
        <taxon>Pyricularia</taxon>
    </lineage>
</organism>
<keyword evidence="2" id="KW-0472">Membrane</keyword>
<feature type="region of interest" description="Disordered" evidence="1">
    <location>
        <begin position="108"/>
        <end position="128"/>
    </location>
</feature>
<feature type="compositionally biased region" description="Low complexity" evidence="1">
    <location>
        <begin position="171"/>
        <end position="181"/>
    </location>
</feature>
<feature type="region of interest" description="Disordered" evidence="1">
    <location>
        <begin position="171"/>
        <end position="203"/>
    </location>
</feature>
<reference evidence="4 5" key="1">
    <citation type="journal article" date="2019" name="Mol. Biol. Evol.">
        <title>Blast fungal genomes show frequent chromosomal changes, gene gains and losses, and effector gene turnover.</title>
        <authorList>
            <person name="Gomez Luciano L.B."/>
            <person name="Jason Tsai I."/>
            <person name="Chuma I."/>
            <person name="Tosa Y."/>
            <person name="Chen Y.H."/>
            <person name="Li J.Y."/>
            <person name="Li M.Y."/>
            <person name="Jade Lu M.Y."/>
            <person name="Nakayashiki H."/>
            <person name="Li W.H."/>
        </authorList>
    </citation>
    <scope>NUCLEOTIDE SEQUENCE [LARGE SCALE GENOMIC DNA]</scope>
    <source>
        <strain evidence="4">MZ5-1-6</strain>
    </source>
</reference>
<keyword evidence="2" id="KW-1133">Transmembrane helix</keyword>
<evidence type="ECO:0000259" key="3">
    <source>
        <dbReference type="Pfam" id="PF26607"/>
    </source>
</evidence>
<dbReference type="EMBL" id="CP034210">
    <property type="protein sequence ID" value="QBZ65509.1"/>
    <property type="molecule type" value="Genomic_DNA"/>
</dbReference>